<organism evidence="3 4">
    <name type="scientific">Deinococcus aquiradiocola</name>
    <dbReference type="NCBI Taxonomy" id="393059"/>
    <lineage>
        <taxon>Bacteria</taxon>
        <taxon>Thermotogati</taxon>
        <taxon>Deinococcota</taxon>
        <taxon>Deinococci</taxon>
        <taxon>Deinococcales</taxon>
        <taxon>Deinococcaceae</taxon>
        <taxon>Deinococcus</taxon>
    </lineage>
</organism>
<evidence type="ECO:0000259" key="2">
    <source>
        <dbReference type="Pfam" id="PF00582"/>
    </source>
</evidence>
<evidence type="ECO:0000256" key="1">
    <source>
        <dbReference type="ARBA" id="ARBA00008791"/>
    </source>
</evidence>
<dbReference type="PANTHER" id="PTHR46268:SF6">
    <property type="entry name" value="UNIVERSAL STRESS PROTEIN UP12"/>
    <property type="match status" value="1"/>
</dbReference>
<dbReference type="InterPro" id="IPR006016">
    <property type="entry name" value="UspA"/>
</dbReference>
<reference evidence="3" key="2">
    <citation type="submission" date="2020-09" db="EMBL/GenBank/DDBJ databases">
        <authorList>
            <person name="Sun Q."/>
            <person name="Ohkuma M."/>
        </authorList>
    </citation>
    <scope>NUCLEOTIDE SEQUENCE</scope>
    <source>
        <strain evidence="3">JCM 14371</strain>
    </source>
</reference>
<evidence type="ECO:0000313" key="4">
    <source>
        <dbReference type="Proteomes" id="UP000635726"/>
    </source>
</evidence>
<dbReference type="InterPro" id="IPR014729">
    <property type="entry name" value="Rossmann-like_a/b/a_fold"/>
</dbReference>
<dbReference type="InterPro" id="IPR006015">
    <property type="entry name" value="Universal_stress_UspA"/>
</dbReference>
<protein>
    <submittedName>
        <fullName evidence="3">Universal stress protein</fullName>
    </submittedName>
</protein>
<dbReference type="Pfam" id="PF00582">
    <property type="entry name" value="Usp"/>
    <property type="match status" value="1"/>
</dbReference>
<dbReference type="PRINTS" id="PR01438">
    <property type="entry name" value="UNVRSLSTRESS"/>
</dbReference>
<evidence type="ECO:0000313" key="3">
    <source>
        <dbReference type="EMBL" id="GGJ71780.1"/>
    </source>
</evidence>
<dbReference type="PANTHER" id="PTHR46268">
    <property type="entry name" value="STRESS RESPONSE PROTEIN NHAX"/>
    <property type="match status" value="1"/>
</dbReference>
<comment type="caution">
    <text evidence="3">The sequence shown here is derived from an EMBL/GenBank/DDBJ whole genome shotgun (WGS) entry which is preliminary data.</text>
</comment>
<dbReference type="SUPFAM" id="SSF52402">
    <property type="entry name" value="Adenine nucleotide alpha hydrolases-like"/>
    <property type="match status" value="1"/>
</dbReference>
<dbReference type="Gene3D" id="3.40.50.620">
    <property type="entry name" value="HUPs"/>
    <property type="match status" value="1"/>
</dbReference>
<keyword evidence="4" id="KW-1185">Reference proteome</keyword>
<comment type="similarity">
    <text evidence="1">Belongs to the universal stress protein A family.</text>
</comment>
<sequence>MNAFQKIAVGIDFSHSAQAALDVARTRFPGAQLRLIHVVDARAGTVPDLTTGGVAPVMQSAEVLTALSQGDQRQLDTLARDGEEEEVLMGEPAQTLVQAAQQWGADLIVVGTHPQGALAHFFMGSVAEQVLRQSGIPVLIVPQR</sequence>
<reference evidence="3" key="1">
    <citation type="journal article" date="2014" name="Int. J. Syst. Evol. Microbiol.">
        <title>Complete genome sequence of Corynebacterium casei LMG S-19264T (=DSM 44701T), isolated from a smear-ripened cheese.</title>
        <authorList>
            <consortium name="US DOE Joint Genome Institute (JGI-PGF)"/>
            <person name="Walter F."/>
            <person name="Albersmeier A."/>
            <person name="Kalinowski J."/>
            <person name="Ruckert C."/>
        </authorList>
    </citation>
    <scope>NUCLEOTIDE SEQUENCE</scope>
    <source>
        <strain evidence="3">JCM 14371</strain>
    </source>
</reference>
<dbReference type="RefSeq" id="WP_188961874.1">
    <property type="nucleotide sequence ID" value="NZ_BMOE01000004.1"/>
</dbReference>
<accession>A0A917UP48</accession>
<dbReference type="EMBL" id="BMOE01000004">
    <property type="protein sequence ID" value="GGJ71780.1"/>
    <property type="molecule type" value="Genomic_DNA"/>
</dbReference>
<dbReference type="Proteomes" id="UP000635726">
    <property type="component" value="Unassembled WGS sequence"/>
</dbReference>
<name>A0A917UP48_9DEIO</name>
<gene>
    <name evidence="3" type="ORF">GCM10008939_15200</name>
</gene>
<feature type="domain" description="UspA" evidence="2">
    <location>
        <begin position="4"/>
        <end position="142"/>
    </location>
</feature>
<dbReference type="AlphaFoldDB" id="A0A917UP48"/>
<proteinExistence type="inferred from homology"/>
<dbReference type="CDD" id="cd00293">
    <property type="entry name" value="USP-like"/>
    <property type="match status" value="1"/>
</dbReference>